<evidence type="ECO:0000256" key="2">
    <source>
        <dbReference type="ARBA" id="ARBA00010617"/>
    </source>
</evidence>
<dbReference type="GO" id="GO:0004497">
    <property type="term" value="F:monooxygenase activity"/>
    <property type="evidence" value="ECO:0007669"/>
    <property type="project" value="UniProtKB-KW"/>
</dbReference>
<dbReference type="InterPro" id="IPR001128">
    <property type="entry name" value="Cyt_P450"/>
</dbReference>
<evidence type="ECO:0000256" key="5">
    <source>
        <dbReference type="ARBA" id="ARBA00023004"/>
    </source>
</evidence>
<dbReference type="InterPro" id="IPR017972">
    <property type="entry name" value="Cyt_P450_CS"/>
</dbReference>
<proteinExistence type="inferred from homology"/>
<keyword evidence="8" id="KW-0472">Membrane</keyword>
<evidence type="ECO:0000256" key="4">
    <source>
        <dbReference type="ARBA" id="ARBA00022723"/>
    </source>
</evidence>
<dbReference type="PRINTS" id="PR00463">
    <property type="entry name" value="EP450I"/>
</dbReference>
<evidence type="ECO:0000256" key="7">
    <source>
        <dbReference type="RuleBase" id="RU000461"/>
    </source>
</evidence>
<dbReference type="CDD" id="cd11060">
    <property type="entry name" value="CYP57A1-like"/>
    <property type="match status" value="1"/>
</dbReference>
<dbReference type="GO" id="GO:0005506">
    <property type="term" value="F:iron ion binding"/>
    <property type="evidence" value="ECO:0007669"/>
    <property type="project" value="InterPro"/>
</dbReference>
<keyword evidence="3 6" id="KW-0349">Heme</keyword>
<dbReference type="SUPFAM" id="SSF48264">
    <property type="entry name" value="Cytochrome P450"/>
    <property type="match status" value="1"/>
</dbReference>
<reference evidence="9" key="1">
    <citation type="journal article" date="2023" name="Mol. Phylogenet. Evol.">
        <title>Genome-scale phylogeny and comparative genomics of the fungal order Sordariales.</title>
        <authorList>
            <person name="Hensen N."/>
            <person name="Bonometti L."/>
            <person name="Westerberg I."/>
            <person name="Brannstrom I.O."/>
            <person name="Guillou S."/>
            <person name="Cros-Aarteil S."/>
            <person name="Calhoun S."/>
            <person name="Haridas S."/>
            <person name="Kuo A."/>
            <person name="Mondo S."/>
            <person name="Pangilinan J."/>
            <person name="Riley R."/>
            <person name="LaButti K."/>
            <person name="Andreopoulos B."/>
            <person name="Lipzen A."/>
            <person name="Chen C."/>
            <person name="Yan M."/>
            <person name="Daum C."/>
            <person name="Ng V."/>
            <person name="Clum A."/>
            <person name="Steindorff A."/>
            <person name="Ohm R.A."/>
            <person name="Martin F."/>
            <person name="Silar P."/>
            <person name="Natvig D.O."/>
            <person name="Lalanne C."/>
            <person name="Gautier V."/>
            <person name="Ament-Velasquez S.L."/>
            <person name="Kruys A."/>
            <person name="Hutchinson M.I."/>
            <person name="Powell A.J."/>
            <person name="Barry K."/>
            <person name="Miller A.N."/>
            <person name="Grigoriev I.V."/>
            <person name="Debuchy R."/>
            <person name="Gladieux P."/>
            <person name="Hiltunen Thoren M."/>
            <person name="Johannesson H."/>
        </authorList>
    </citation>
    <scope>NUCLEOTIDE SEQUENCE</scope>
    <source>
        <strain evidence="9">CBS 232.78</strain>
    </source>
</reference>
<keyword evidence="7" id="KW-0560">Oxidoreductase</keyword>
<dbReference type="PANTHER" id="PTHR24305">
    <property type="entry name" value="CYTOCHROME P450"/>
    <property type="match status" value="1"/>
</dbReference>
<accession>A0AAE0NYK9</accession>
<dbReference type="GO" id="GO:0016705">
    <property type="term" value="F:oxidoreductase activity, acting on paired donors, with incorporation or reduction of molecular oxygen"/>
    <property type="evidence" value="ECO:0007669"/>
    <property type="project" value="InterPro"/>
</dbReference>
<dbReference type="InterPro" id="IPR036396">
    <property type="entry name" value="Cyt_P450_sf"/>
</dbReference>
<dbReference type="Proteomes" id="UP001285441">
    <property type="component" value="Unassembled WGS sequence"/>
</dbReference>
<keyword evidence="8" id="KW-1133">Transmembrane helix</keyword>
<keyword evidence="7" id="KW-0503">Monooxygenase</keyword>
<evidence type="ECO:0000313" key="10">
    <source>
        <dbReference type="Proteomes" id="UP001285441"/>
    </source>
</evidence>
<keyword evidence="5 6" id="KW-0408">Iron</keyword>
<name>A0AAE0NYK9_9PEZI</name>
<comment type="cofactor">
    <cofactor evidence="1 6">
        <name>heme</name>
        <dbReference type="ChEBI" id="CHEBI:30413"/>
    </cofactor>
</comment>
<comment type="similarity">
    <text evidence="2 7">Belongs to the cytochrome P450 family.</text>
</comment>
<dbReference type="PRINTS" id="PR00385">
    <property type="entry name" value="P450"/>
</dbReference>
<keyword evidence="4 6" id="KW-0479">Metal-binding</keyword>
<evidence type="ECO:0000256" key="8">
    <source>
        <dbReference type="SAM" id="Phobius"/>
    </source>
</evidence>
<comment type="caution">
    <text evidence="9">The sequence shown here is derived from an EMBL/GenBank/DDBJ whole genome shotgun (WGS) entry which is preliminary data.</text>
</comment>
<dbReference type="GO" id="GO:0020037">
    <property type="term" value="F:heme binding"/>
    <property type="evidence" value="ECO:0007669"/>
    <property type="project" value="InterPro"/>
</dbReference>
<organism evidence="9 10">
    <name type="scientific">Podospora didyma</name>
    <dbReference type="NCBI Taxonomy" id="330526"/>
    <lineage>
        <taxon>Eukaryota</taxon>
        <taxon>Fungi</taxon>
        <taxon>Dikarya</taxon>
        <taxon>Ascomycota</taxon>
        <taxon>Pezizomycotina</taxon>
        <taxon>Sordariomycetes</taxon>
        <taxon>Sordariomycetidae</taxon>
        <taxon>Sordariales</taxon>
        <taxon>Podosporaceae</taxon>
        <taxon>Podospora</taxon>
    </lineage>
</organism>
<feature type="binding site" description="axial binding residue" evidence="6">
    <location>
        <position position="471"/>
    </location>
    <ligand>
        <name>heme</name>
        <dbReference type="ChEBI" id="CHEBI:30413"/>
    </ligand>
    <ligandPart>
        <name>Fe</name>
        <dbReference type="ChEBI" id="CHEBI:18248"/>
    </ligandPart>
</feature>
<dbReference type="EMBL" id="JAULSW010000002">
    <property type="protein sequence ID" value="KAK3389999.1"/>
    <property type="molecule type" value="Genomic_DNA"/>
</dbReference>
<evidence type="ECO:0000256" key="3">
    <source>
        <dbReference type="ARBA" id="ARBA00022617"/>
    </source>
</evidence>
<dbReference type="PANTHER" id="PTHR24305:SF232">
    <property type="entry name" value="P450, PUTATIVE (EUROFUNG)-RELATED"/>
    <property type="match status" value="1"/>
</dbReference>
<dbReference type="Gene3D" id="1.10.630.10">
    <property type="entry name" value="Cytochrome P450"/>
    <property type="match status" value="1"/>
</dbReference>
<keyword evidence="8" id="KW-0812">Transmembrane</keyword>
<dbReference type="PROSITE" id="PS00086">
    <property type="entry name" value="CYTOCHROME_P450"/>
    <property type="match status" value="1"/>
</dbReference>
<dbReference type="InterPro" id="IPR002401">
    <property type="entry name" value="Cyt_P450_E_grp-I"/>
</dbReference>
<dbReference type="InterPro" id="IPR050121">
    <property type="entry name" value="Cytochrome_P450_monoxygenase"/>
</dbReference>
<protein>
    <submittedName>
        <fullName evidence="9">Cytochrome P450</fullName>
    </submittedName>
</protein>
<dbReference type="Pfam" id="PF00067">
    <property type="entry name" value="p450"/>
    <property type="match status" value="1"/>
</dbReference>
<feature type="transmembrane region" description="Helical" evidence="8">
    <location>
        <begin position="26"/>
        <end position="45"/>
    </location>
</feature>
<keyword evidence="10" id="KW-1185">Reference proteome</keyword>
<sequence length="525" mass="59369">MASSAGPGAIPWDWAVVLNTAQVSKLGLALLAPIITVFLWFFVAYQTSPLKKYPGPFLAGWTNLWRLYQVMSADYAPRMKKLHEKYGPVVRIGPNLLDLDLPELSRTVYNTDGKWVKSNFYKNSSSIINGKITYHMFSEVDNVEHARLKRPVVRHYSVPSVLATEPHMDSVIQDFIDHLQARYVKTGKVCQFGDWLGYYAWDFLGIVTFSKKFGYMEKGTDYDGTLAIADKSIDYLALCGQMPWTDYVLDKNPIYPLGPPNIGNVTNIAVSSMIARLQGKDANFNPDKPDYLQYFIESKSTHPEIVDEGKIVGYLLLNLIAGADTTAITMRALFYNCLKDQRVWKKLQDQVRANFAAGKPASHSQARALPYLEAVIRETLRFHPAVSMIMERIVPSEGLTLPDGSVVPGGCMVGMNPYIVGRNKGIFGDNADSFYPDRWLQKPEESDEQYKERMTLWNTANLTFGGGSRICLGRNLSQMEMYKVVPTLIAAFDIELADPNETWWTSSRWFWRNKGILCKLKPRSD</sequence>
<evidence type="ECO:0000256" key="1">
    <source>
        <dbReference type="ARBA" id="ARBA00001971"/>
    </source>
</evidence>
<evidence type="ECO:0000313" key="9">
    <source>
        <dbReference type="EMBL" id="KAK3389999.1"/>
    </source>
</evidence>
<evidence type="ECO:0000256" key="6">
    <source>
        <dbReference type="PIRSR" id="PIRSR602401-1"/>
    </source>
</evidence>
<reference evidence="9" key="2">
    <citation type="submission" date="2023-06" db="EMBL/GenBank/DDBJ databases">
        <authorList>
            <consortium name="Lawrence Berkeley National Laboratory"/>
            <person name="Haridas S."/>
            <person name="Hensen N."/>
            <person name="Bonometti L."/>
            <person name="Westerberg I."/>
            <person name="Brannstrom I.O."/>
            <person name="Guillou S."/>
            <person name="Cros-Aarteil S."/>
            <person name="Calhoun S."/>
            <person name="Kuo A."/>
            <person name="Mondo S."/>
            <person name="Pangilinan J."/>
            <person name="Riley R."/>
            <person name="LaButti K."/>
            <person name="Andreopoulos B."/>
            <person name="Lipzen A."/>
            <person name="Chen C."/>
            <person name="Yanf M."/>
            <person name="Daum C."/>
            <person name="Ng V."/>
            <person name="Clum A."/>
            <person name="Steindorff A."/>
            <person name="Ohm R."/>
            <person name="Martin F."/>
            <person name="Silar P."/>
            <person name="Natvig D."/>
            <person name="Lalanne C."/>
            <person name="Gautier V."/>
            <person name="Ament-velasquez S.L."/>
            <person name="Kruys A."/>
            <person name="Hutchinson M.I."/>
            <person name="Powell A.J."/>
            <person name="Barry K."/>
            <person name="Miller A.N."/>
            <person name="Grigoriev I.V."/>
            <person name="Debuchy R."/>
            <person name="Gladieux P."/>
            <person name="Thoren M.H."/>
            <person name="Johannesson H."/>
        </authorList>
    </citation>
    <scope>NUCLEOTIDE SEQUENCE</scope>
    <source>
        <strain evidence="9">CBS 232.78</strain>
    </source>
</reference>
<dbReference type="AlphaFoldDB" id="A0AAE0NYK9"/>
<gene>
    <name evidence="9" type="ORF">B0H63DRAFT_464637</name>
</gene>